<keyword evidence="17" id="KW-1185">Reference proteome</keyword>
<dbReference type="GO" id="GO:0071161">
    <property type="term" value="F:cyanophycin synthetase activity (L-arginine-adding)"/>
    <property type="evidence" value="ECO:0007669"/>
    <property type="project" value="UniProtKB-EC"/>
</dbReference>
<evidence type="ECO:0000256" key="4">
    <source>
        <dbReference type="ARBA" id="ARBA00011738"/>
    </source>
</evidence>
<dbReference type="GO" id="GO:0046872">
    <property type="term" value="F:metal ion binding"/>
    <property type="evidence" value="ECO:0007669"/>
    <property type="project" value="InterPro"/>
</dbReference>
<evidence type="ECO:0000256" key="3">
    <source>
        <dbReference type="ARBA" id="ARBA00009060"/>
    </source>
</evidence>
<evidence type="ECO:0000313" key="17">
    <source>
        <dbReference type="Proteomes" id="UP000094652"/>
    </source>
</evidence>
<dbReference type="SUPFAM" id="SSF53623">
    <property type="entry name" value="MurD-like peptide ligases, catalytic domain"/>
    <property type="match status" value="1"/>
</dbReference>
<comment type="catalytic activity">
    <reaction evidence="13">
        <text>[L-4-(L-arginin-2-N-yl)aspartate](n) + L-aspartate + ATP = [L-4-(L-arginin-2-N-yl)aspartate](n)-L-aspartate + ADP + phosphate + H(+)</text>
        <dbReference type="Rhea" id="RHEA:13277"/>
        <dbReference type="Rhea" id="RHEA-COMP:13728"/>
        <dbReference type="Rhea" id="RHEA-COMP:13733"/>
        <dbReference type="ChEBI" id="CHEBI:15378"/>
        <dbReference type="ChEBI" id="CHEBI:29991"/>
        <dbReference type="ChEBI" id="CHEBI:30616"/>
        <dbReference type="ChEBI" id="CHEBI:43474"/>
        <dbReference type="ChEBI" id="CHEBI:137986"/>
        <dbReference type="ChEBI" id="CHEBI:137990"/>
        <dbReference type="ChEBI" id="CHEBI:456216"/>
        <dbReference type="EC" id="6.3.2.29"/>
    </reaction>
</comment>
<feature type="domain" description="ATP-grasp" evidence="15">
    <location>
        <begin position="218"/>
        <end position="471"/>
    </location>
</feature>
<evidence type="ECO:0000256" key="11">
    <source>
        <dbReference type="ARBA" id="ARBA00031353"/>
    </source>
</evidence>
<evidence type="ECO:0000256" key="6">
    <source>
        <dbReference type="ARBA" id="ARBA00013005"/>
    </source>
</evidence>
<dbReference type="InterPro" id="IPR004101">
    <property type="entry name" value="Mur_ligase_C"/>
</dbReference>
<dbReference type="EMBL" id="CP017253">
    <property type="protein sequence ID" value="AOR22579.1"/>
    <property type="molecule type" value="Genomic_DNA"/>
</dbReference>
<dbReference type="SUPFAM" id="SSF56059">
    <property type="entry name" value="Glutathione synthetase ATP-binding domain-like"/>
    <property type="match status" value="1"/>
</dbReference>
<dbReference type="InterPro" id="IPR013221">
    <property type="entry name" value="Mur_ligase_cen"/>
</dbReference>
<accession>A0A1D7XHM5</accession>
<evidence type="ECO:0000256" key="5">
    <source>
        <dbReference type="ARBA" id="ARBA00012968"/>
    </source>
</evidence>
<dbReference type="InterPro" id="IPR013651">
    <property type="entry name" value="ATP-grasp_RimK-type"/>
</dbReference>
<dbReference type="RefSeq" id="WP_069678740.1">
    <property type="nucleotide sequence ID" value="NZ_CP017253.2"/>
</dbReference>
<evidence type="ECO:0000256" key="8">
    <source>
        <dbReference type="ARBA" id="ARBA00022598"/>
    </source>
</evidence>
<dbReference type="InterPro" id="IPR036565">
    <property type="entry name" value="Mur-like_cat_sf"/>
</dbReference>
<keyword evidence="8" id="KW-0436">Ligase</keyword>
<dbReference type="GO" id="GO:0005524">
    <property type="term" value="F:ATP binding"/>
    <property type="evidence" value="ECO:0007669"/>
    <property type="project" value="UniProtKB-UniRule"/>
</dbReference>
<name>A0A1D7XHM5_9CLOT</name>
<dbReference type="Gene3D" id="3.30.470.20">
    <property type="entry name" value="ATP-grasp fold, B domain"/>
    <property type="match status" value="2"/>
</dbReference>
<sequence>MKVVQERIYEGKNIYSHKKCIRIDVDLEGYCETPSKDIPNFNFNLLKILPELYIHRCGIDEEGGFVTRLKEGTYLAHICEHITIALQNKLGIDVAYGKAREIQGDRYYIIFQYEYAKTAMECFRLAIDLINSLISQSPINFVDRINAINEVLNLEEIGPSTNAICKAAREYNMPITKLGDSGFYQIGYGKQGKIIEATISEKTSCVAVDISCDKFLTKQLLENQNIPVALGGKVYNIINLLRLAENIGYPVVLKPQYGSKGKGIYLNIKNENELIKSYDKLKDKFKDILIEEYIEGNDYRVCIVDYKVVAVSLRIPPFVVGNGKETLKELIEDINTDPLRGDDHEKPLTKIKIDEQLISYINKNKLKLSYVPKSGEKVFLRENANISTGGIAIDYTDKICEENIDYCVNAAKALGLDICGIDLCTKDISEDMKKTNGVVMEVNAAPGIRMHHFPSKGIERNVGKSILKMMYGEKPKNIPIISVTGTNGKTTTTRLINHVLSQMGYSVGMTSTDGIYVNNKCIHKGDDSGFNSAKTILLNRDVDVAVLETARGGLIRKGLAYDIADVAVITNITNDHLGLDGINSMEELSFVKSLVGEAVKENGFTILNADDKWSKSIVNRIKVNKIFFSKYANNELIQKNINEGGISVFIEDDNIIVENNHKRYSICSIKDVPLSYNGLLKYNLENIMAACGALVGLNVDYCMISKGIMSFNLDRNKGRFNIYEVDGRKIILDYGHNIEGYNAVLSSLSKINGENDLIGVVGIPGDRCDDIAIKIGEICSNILDKIIIKEDKDRRGRNKGEIASLIKDGILRKNKNAKLNICLDEIKALEKALSLSKKGDTIIVFFEDLESIVEFINNKKTSNSLNLRLSNL</sequence>
<evidence type="ECO:0000259" key="15">
    <source>
        <dbReference type="PROSITE" id="PS50975"/>
    </source>
</evidence>
<dbReference type="InterPro" id="IPR044019">
    <property type="entry name" value="Cyanophycin_syn_N"/>
</dbReference>
<proteinExistence type="inferred from homology"/>
<dbReference type="Pfam" id="PF08443">
    <property type="entry name" value="RimK"/>
    <property type="match status" value="2"/>
</dbReference>
<gene>
    <name evidence="16" type="primary">cphA</name>
    <name evidence="16" type="ORF">BGI42_02120</name>
</gene>
<dbReference type="Pfam" id="PF18921">
    <property type="entry name" value="Cyanophycin_syn"/>
    <property type="match status" value="1"/>
</dbReference>
<dbReference type="Gene3D" id="3.90.190.20">
    <property type="entry name" value="Mur ligase, C-terminal domain"/>
    <property type="match status" value="1"/>
</dbReference>
<comment type="similarity">
    <text evidence="3">In the C-terminal section; belongs to the MurCDEF family.</text>
</comment>
<dbReference type="EC" id="6.3.2.29" evidence="6"/>
<dbReference type="PANTHER" id="PTHR23135">
    <property type="entry name" value="MUR LIGASE FAMILY MEMBER"/>
    <property type="match status" value="1"/>
</dbReference>
<reference evidence="17" key="1">
    <citation type="submission" date="2016-09" db="EMBL/GenBank/DDBJ databases">
        <title>Genomics of Clostridium taeniosporum, an organism which forms endospores with ribbon-like appendages.</title>
        <authorList>
            <person name="Walker J.R."/>
        </authorList>
    </citation>
    <scope>NUCLEOTIDE SEQUENCE [LARGE SCALE GENOMIC DNA]</scope>
    <source>
        <strain evidence="17">1/k</strain>
    </source>
</reference>
<protein>
    <recommendedName>
        <fullName evidence="7">Cyanophycin synthetase</fullName>
        <ecNumber evidence="6">6.3.2.29</ecNumber>
        <ecNumber evidence="5">6.3.2.30</ecNumber>
    </recommendedName>
    <alternativeName>
        <fullName evidence="11">Cyanophycin synthase</fullName>
    </alternativeName>
</protein>
<dbReference type="Proteomes" id="UP000094652">
    <property type="component" value="Chromosome"/>
</dbReference>
<comment type="subunit">
    <text evidence="4">Homodimer.</text>
</comment>
<evidence type="ECO:0000256" key="14">
    <source>
        <dbReference type="PROSITE-ProRule" id="PRU00409"/>
    </source>
</evidence>
<keyword evidence="10 14" id="KW-0067">ATP-binding</keyword>
<dbReference type="InterPro" id="IPR018109">
    <property type="entry name" value="Folylpolyglutamate_synth_CS"/>
</dbReference>
<dbReference type="InterPro" id="IPR036615">
    <property type="entry name" value="Mur_ligase_C_dom_sf"/>
</dbReference>
<dbReference type="NCBIfam" id="NF010623">
    <property type="entry name" value="PRK14016.1"/>
    <property type="match status" value="1"/>
</dbReference>
<comment type="pathway">
    <text evidence="2">Cell wall biogenesis; peptidoglycan biosynthesis.</text>
</comment>
<evidence type="ECO:0000256" key="2">
    <source>
        <dbReference type="ARBA" id="ARBA00004752"/>
    </source>
</evidence>
<evidence type="ECO:0000256" key="7">
    <source>
        <dbReference type="ARBA" id="ARBA00022036"/>
    </source>
</evidence>
<dbReference type="NCBIfam" id="TIGR02068">
    <property type="entry name" value="cya_phycin_syn"/>
    <property type="match status" value="1"/>
</dbReference>
<dbReference type="PROSITE" id="PS01011">
    <property type="entry name" value="FOLYLPOLYGLU_SYNT_1"/>
    <property type="match status" value="1"/>
</dbReference>
<dbReference type="PANTHER" id="PTHR23135:SF18">
    <property type="entry name" value="CYANOPHYCIN SYNTHETASE"/>
    <property type="match status" value="1"/>
</dbReference>
<evidence type="ECO:0000256" key="9">
    <source>
        <dbReference type="ARBA" id="ARBA00022741"/>
    </source>
</evidence>
<dbReference type="Gene3D" id="3.40.1190.10">
    <property type="entry name" value="Mur-like, catalytic domain"/>
    <property type="match status" value="1"/>
</dbReference>
<dbReference type="EC" id="6.3.2.30" evidence="5"/>
<evidence type="ECO:0000313" key="16">
    <source>
        <dbReference type="EMBL" id="AOR22579.1"/>
    </source>
</evidence>
<dbReference type="InterPro" id="IPR011761">
    <property type="entry name" value="ATP-grasp"/>
</dbReference>
<comment type="function">
    <text evidence="1">Catalyzes the ATP-dependent polymerization of arginine and aspartate to multi-L-arginyl-poly-L-aspartic acid (cyanophycin; a water-insoluble reserve polymer).</text>
</comment>
<evidence type="ECO:0000256" key="12">
    <source>
        <dbReference type="ARBA" id="ARBA00048094"/>
    </source>
</evidence>
<comment type="catalytic activity">
    <reaction evidence="12">
        <text>[L-4-(L-arginin-2-N-yl)aspartate](n)-L-aspartate + L-arginine + ATP = [L-4-(L-arginin-2-N-yl)aspartate](n+1) + ADP + phosphate + H(+)</text>
        <dbReference type="Rhea" id="RHEA:23888"/>
        <dbReference type="Rhea" id="RHEA-COMP:13732"/>
        <dbReference type="Rhea" id="RHEA-COMP:13733"/>
        <dbReference type="ChEBI" id="CHEBI:15378"/>
        <dbReference type="ChEBI" id="CHEBI:30616"/>
        <dbReference type="ChEBI" id="CHEBI:32682"/>
        <dbReference type="ChEBI" id="CHEBI:43474"/>
        <dbReference type="ChEBI" id="CHEBI:137986"/>
        <dbReference type="ChEBI" id="CHEBI:137990"/>
        <dbReference type="ChEBI" id="CHEBI:456216"/>
        <dbReference type="EC" id="6.3.2.30"/>
    </reaction>
</comment>
<evidence type="ECO:0000256" key="1">
    <source>
        <dbReference type="ARBA" id="ARBA00003184"/>
    </source>
</evidence>
<dbReference type="GO" id="GO:0004326">
    <property type="term" value="F:tetrahydrofolylpolyglutamate synthase activity"/>
    <property type="evidence" value="ECO:0007669"/>
    <property type="project" value="InterPro"/>
</dbReference>
<dbReference type="AlphaFoldDB" id="A0A1D7XHM5"/>
<keyword evidence="9 14" id="KW-0547">Nucleotide-binding</keyword>
<evidence type="ECO:0000256" key="10">
    <source>
        <dbReference type="ARBA" id="ARBA00022840"/>
    </source>
</evidence>
<dbReference type="OrthoDB" id="9803907at2"/>
<organism evidence="16 17">
    <name type="scientific">Clostridium taeniosporum</name>
    <dbReference type="NCBI Taxonomy" id="394958"/>
    <lineage>
        <taxon>Bacteria</taxon>
        <taxon>Bacillati</taxon>
        <taxon>Bacillota</taxon>
        <taxon>Clostridia</taxon>
        <taxon>Eubacteriales</taxon>
        <taxon>Clostridiaceae</taxon>
        <taxon>Clostridium</taxon>
    </lineage>
</organism>
<dbReference type="KEGG" id="ctae:BGI42_02120"/>
<evidence type="ECO:0000256" key="13">
    <source>
        <dbReference type="ARBA" id="ARBA00048425"/>
    </source>
</evidence>
<dbReference type="InterPro" id="IPR011810">
    <property type="entry name" value="Cya_phycin_syn"/>
</dbReference>
<dbReference type="Pfam" id="PF08245">
    <property type="entry name" value="Mur_ligase_M"/>
    <property type="match status" value="1"/>
</dbReference>
<dbReference type="STRING" id="394958.BGI42_02120"/>
<dbReference type="Pfam" id="PF02875">
    <property type="entry name" value="Mur_ligase_C"/>
    <property type="match status" value="1"/>
</dbReference>
<dbReference type="PROSITE" id="PS50975">
    <property type="entry name" value="ATP_GRASP"/>
    <property type="match status" value="1"/>
</dbReference>
<dbReference type="GO" id="GO:0071160">
    <property type="term" value="F:cyanophycin synthetase activity (L-aspartate-adding)"/>
    <property type="evidence" value="ECO:0007669"/>
    <property type="project" value="UniProtKB-EC"/>
</dbReference>
<dbReference type="SUPFAM" id="SSF53244">
    <property type="entry name" value="MurD-like peptide ligases, peptide-binding domain"/>
    <property type="match status" value="1"/>
</dbReference>